<dbReference type="RefSeq" id="WP_135348840.1">
    <property type="nucleotide sequence ID" value="NZ_SRJD01000012.1"/>
</dbReference>
<dbReference type="EMBL" id="SRJD01000012">
    <property type="protein sequence ID" value="TGA97630.1"/>
    <property type="molecule type" value="Genomic_DNA"/>
</dbReference>
<keyword evidence="1" id="KW-1133">Transmembrane helix</keyword>
<keyword evidence="3" id="KW-1185">Reference proteome</keyword>
<evidence type="ECO:0000313" key="2">
    <source>
        <dbReference type="EMBL" id="TGA97630.1"/>
    </source>
</evidence>
<comment type="caution">
    <text evidence="2">The sequence shown here is derived from an EMBL/GenBank/DDBJ whole genome shotgun (WGS) entry which is preliminary data.</text>
</comment>
<accession>A0A4Z0GN12</accession>
<evidence type="ECO:0000256" key="1">
    <source>
        <dbReference type="SAM" id="Phobius"/>
    </source>
</evidence>
<keyword evidence="1" id="KW-0812">Transmembrane</keyword>
<evidence type="ECO:0000313" key="3">
    <source>
        <dbReference type="Proteomes" id="UP000298347"/>
    </source>
</evidence>
<dbReference type="AlphaFoldDB" id="A0A4Z0GN12"/>
<keyword evidence="1" id="KW-0472">Membrane</keyword>
<proteinExistence type="predicted"/>
<gene>
    <name evidence="2" type="ORF">E4665_10990</name>
</gene>
<dbReference type="Pfam" id="PF11193">
    <property type="entry name" value="DUF2812"/>
    <property type="match status" value="1"/>
</dbReference>
<dbReference type="InterPro" id="IPR021359">
    <property type="entry name" value="DUF2812"/>
</dbReference>
<dbReference type="Proteomes" id="UP000298347">
    <property type="component" value="Unassembled WGS sequence"/>
</dbReference>
<organism evidence="2 3">
    <name type="scientific">Sporolactobacillus shoreae</name>
    <dbReference type="NCBI Taxonomy" id="1465501"/>
    <lineage>
        <taxon>Bacteria</taxon>
        <taxon>Bacillati</taxon>
        <taxon>Bacillota</taxon>
        <taxon>Bacilli</taxon>
        <taxon>Bacillales</taxon>
        <taxon>Sporolactobacillaceae</taxon>
        <taxon>Sporolactobacillus</taxon>
    </lineage>
</organism>
<reference evidence="2 3" key="1">
    <citation type="journal article" date="2015" name="Int. J. Syst. Evol. Microbiol.">
        <title>Sporolactobacillus shoreae sp. nov. and Sporolactobacillus spathodeae sp. nov., two spore-forming lactic acid bacteria isolated from tree barks in Thailand.</title>
        <authorList>
            <person name="Thamacharoensuk T."/>
            <person name="Kitahara M."/>
            <person name="Ohkuma M."/>
            <person name="Thongchul N."/>
            <person name="Tanasupawat S."/>
        </authorList>
    </citation>
    <scope>NUCLEOTIDE SEQUENCE [LARGE SCALE GENOMIC DNA]</scope>
    <source>
        <strain evidence="2 3">BK92</strain>
    </source>
</reference>
<sequence length="184" mass="21735">MKRVIYRAFWDYEKEEKWLNTMAEKGWGLVRYTWCRYVFEESAKGEYIYRIELLKKRPSHPESKDYLHFLEEAGITCITTYISWVYLRKKASEGGFNLYSDAESRMEHYKRVNRIWIIFGFIEGLIGLANILLGIMNGQADYQSRLLNVGSGLAALVIAVCFAKFSLSLFRKINRLKSERMIRE</sequence>
<feature type="transmembrane region" description="Helical" evidence="1">
    <location>
        <begin position="147"/>
        <end position="170"/>
    </location>
</feature>
<feature type="transmembrane region" description="Helical" evidence="1">
    <location>
        <begin position="115"/>
        <end position="135"/>
    </location>
</feature>
<dbReference type="OrthoDB" id="8757095at2"/>
<name>A0A4Z0GN12_9BACL</name>
<protein>
    <submittedName>
        <fullName evidence="2">DUF2812 domain-containing protein</fullName>
    </submittedName>
</protein>